<organism evidence="3">
    <name type="scientific">Indotermes dicistro-like virus 2</name>
    <dbReference type="NCBI Taxonomy" id="3032219"/>
    <lineage>
        <taxon>Viruses</taxon>
        <taxon>Riboviria</taxon>
        <taxon>Orthornavirae</taxon>
        <taxon>Pisuviricota</taxon>
        <taxon>Pisoniviricetes</taxon>
        <taxon>Picornavirales</taxon>
        <taxon>Dicistroviridae</taxon>
    </lineage>
</organism>
<protein>
    <recommendedName>
        <fullName evidence="4">Structural polyprotein</fullName>
    </recommendedName>
</protein>
<dbReference type="GO" id="GO:0044423">
    <property type="term" value="C:virion component"/>
    <property type="evidence" value="ECO:0007669"/>
    <property type="project" value="UniProtKB-KW"/>
</dbReference>
<evidence type="ECO:0000313" key="3">
    <source>
        <dbReference type="EMBL" id="DBA56444.1"/>
    </source>
</evidence>
<evidence type="ECO:0000256" key="1">
    <source>
        <dbReference type="ARBA" id="ARBA00004328"/>
    </source>
</evidence>
<name>A0AAT9J9X7_9VIRU</name>
<dbReference type="Gene3D" id="2.60.120.20">
    <property type="match status" value="2"/>
</dbReference>
<sequence length="740" mass="81714">MNRVVGGGGYCTPPNLGFGYPFKADIFGVWRKTPFPLVTMTNMITTTNSEPPQAPAGTTTVEMRHDEPLLTETVHQIEFVEEPKPEAPAPPSAELSSNYDVDTIKNWCARAHFIQKQLLGKDQLIPNANVTLKSAAKGKLDYFRYVRFDMKLMLRWSVPKTEFGYLLVSYAPGTGYEAASAELHQFTPIKTLVNIQSGYVELIAPFFYPLPYLDLADSLWQLGTFRLSLVNRKSVNDTPVTPLMASMYVSYINMSVLTPTYRSFLPQGASLGKLLVGTAAAGAVTEFAMDATEFGMGMNDRFGDPTATNHNLNFGLSPASISKAIETFNADGQSAFRVFAENLNFMRQDGIDPSVPSSRVNLPLARKMGPYAFDNYNMLCAIPSYFEFETSNDTKLHLPLNQLNEWYLNVQRTHPLVRCDFLVRLTVFATSFHSGRYRVVYLSDASVVDDNADPSLGPSIIWDITDSASITFPVPYGNNRPFSAHPTLTIMEEVQFRSGFTPFTAPLVIAEVTCTNINVLGLRVPDPISTNIRWHIPARTSDNPNVESLRAQTAAALPITGFRDFAGTSDDMTNVSLVTTARRPCILVNLLVDSPYEFTADAEDGYFIVDPISAVSGFAPYRFKGYISNFLASCGGFRGSIKVCVRIVNPDVAASDAFEIHPSYSDHEFCPGLVCSGYGEIQLPYMTWGQFYNFDVIGTTGATHPSIQVTSADPTAIFNVYVGFYEDFEVLFPTSPIIPP</sequence>
<accession>A0AAT9J9X7</accession>
<comment type="subcellular location">
    <subcellularLocation>
        <location evidence="1">Virion</location>
    </subcellularLocation>
</comment>
<proteinExistence type="predicted"/>
<evidence type="ECO:0000256" key="2">
    <source>
        <dbReference type="ARBA" id="ARBA00022844"/>
    </source>
</evidence>
<dbReference type="InterPro" id="IPR029053">
    <property type="entry name" value="Viral_coat"/>
</dbReference>
<reference evidence="3" key="1">
    <citation type="journal article" date="2024" name="Microb. Genom.">
        <title>The hidden RNA viruses in Blattodea (cockroach and termite).</title>
        <authorList>
            <person name="Fan J."/>
            <person name="Jiang S."/>
            <person name="Li W."/>
            <person name="Li J."/>
            <person name="Pang R."/>
            <person name="Wu H."/>
        </authorList>
    </citation>
    <scope>NUCLEOTIDE SEQUENCE</scope>
</reference>
<keyword evidence="2" id="KW-0946">Virion</keyword>
<dbReference type="EMBL" id="BK063191">
    <property type="protein sequence ID" value="DBA56444.1"/>
    <property type="molecule type" value="Genomic_RNA"/>
</dbReference>
<dbReference type="SUPFAM" id="SSF88633">
    <property type="entry name" value="Positive stranded ssRNA viruses"/>
    <property type="match status" value="2"/>
</dbReference>
<evidence type="ECO:0008006" key="4">
    <source>
        <dbReference type="Google" id="ProtNLM"/>
    </source>
</evidence>